<dbReference type="AlphaFoldDB" id="A0A2B7YCX3"/>
<feature type="compositionally biased region" description="Basic and acidic residues" evidence="1">
    <location>
        <begin position="41"/>
        <end position="53"/>
    </location>
</feature>
<evidence type="ECO:0000313" key="2">
    <source>
        <dbReference type="EMBL" id="PGH18758.1"/>
    </source>
</evidence>
<feature type="compositionally biased region" description="Low complexity" evidence="1">
    <location>
        <begin position="1"/>
        <end position="15"/>
    </location>
</feature>
<sequence length="290" mass="32428">MANEPPIEPEANPSPWLINFEGGDAANKVGAPLSVRVQIENDKRELGLDKASPDKISANASHHPQESSSSQTYHSSGTTTPSPAPSLAPAILTNPFHAIAARAYQEAVRFPEQPPPAVWAPNDQLHTYYTQLLASFSAAFRNQLALHGHLAFMTETSFRAEWVKHSRSILDNIRAEWGQHPLGSTAAIKTTATNTVTTYNDLARYALHLVTEKPTEPPPEGWRWGEPLHQYYQDMLARFERVVGASAVGELGVDFRGEEEGWEWVVEEVRGYETLIIREYRRTWIEMFGL</sequence>
<proteinExistence type="predicted"/>
<dbReference type="OrthoDB" id="4182511at2759"/>
<organism evidence="2 3">
    <name type="scientific">Helicocarpus griseus UAMH5409</name>
    <dbReference type="NCBI Taxonomy" id="1447875"/>
    <lineage>
        <taxon>Eukaryota</taxon>
        <taxon>Fungi</taxon>
        <taxon>Dikarya</taxon>
        <taxon>Ascomycota</taxon>
        <taxon>Pezizomycotina</taxon>
        <taxon>Eurotiomycetes</taxon>
        <taxon>Eurotiomycetidae</taxon>
        <taxon>Onygenales</taxon>
        <taxon>Ajellomycetaceae</taxon>
        <taxon>Helicocarpus</taxon>
    </lineage>
</organism>
<feature type="compositionally biased region" description="Low complexity" evidence="1">
    <location>
        <begin position="67"/>
        <end position="88"/>
    </location>
</feature>
<dbReference type="EMBL" id="PDNB01000002">
    <property type="protein sequence ID" value="PGH18758.1"/>
    <property type="molecule type" value="Genomic_DNA"/>
</dbReference>
<dbReference type="Proteomes" id="UP000223968">
    <property type="component" value="Unassembled WGS sequence"/>
</dbReference>
<evidence type="ECO:0000313" key="3">
    <source>
        <dbReference type="Proteomes" id="UP000223968"/>
    </source>
</evidence>
<feature type="region of interest" description="Disordered" evidence="1">
    <location>
        <begin position="41"/>
        <end position="88"/>
    </location>
</feature>
<keyword evidence="3" id="KW-1185">Reference proteome</keyword>
<comment type="caution">
    <text evidence="2">The sequence shown here is derived from an EMBL/GenBank/DDBJ whole genome shotgun (WGS) entry which is preliminary data.</text>
</comment>
<protein>
    <submittedName>
        <fullName evidence="2">Uncharacterized protein</fullName>
    </submittedName>
</protein>
<gene>
    <name evidence="2" type="ORF">AJ79_00171</name>
</gene>
<accession>A0A2B7YCX3</accession>
<name>A0A2B7YCX3_9EURO</name>
<evidence type="ECO:0000256" key="1">
    <source>
        <dbReference type="SAM" id="MobiDB-lite"/>
    </source>
</evidence>
<feature type="region of interest" description="Disordered" evidence="1">
    <location>
        <begin position="1"/>
        <end position="23"/>
    </location>
</feature>
<reference evidence="2 3" key="1">
    <citation type="submission" date="2017-10" db="EMBL/GenBank/DDBJ databases">
        <title>Comparative genomics in systemic dimorphic fungi from Ajellomycetaceae.</title>
        <authorList>
            <person name="Munoz J.F."/>
            <person name="Mcewen J.G."/>
            <person name="Clay O.K."/>
            <person name="Cuomo C.A."/>
        </authorList>
    </citation>
    <scope>NUCLEOTIDE SEQUENCE [LARGE SCALE GENOMIC DNA]</scope>
    <source>
        <strain evidence="2 3">UAMH5409</strain>
    </source>
</reference>